<dbReference type="GO" id="GO:0031956">
    <property type="term" value="F:medium-chain fatty acid-CoA ligase activity"/>
    <property type="evidence" value="ECO:0007669"/>
    <property type="project" value="TreeGrafter"/>
</dbReference>
<accession>A0A7L5BWW3</accession>
<dbReference type="Gene3D" id="3.40.50.12780">
    <property type="entry name" value="N-terminal domain of ligase-like"/>
    <property type="match status" value="1"/>
</dbReference>
<evidence type="ECO:0000256" key="5">
    <source>
        <dbReference type="ARBA" id="ARBA00067668"/>
    </source>
</evidence>
<evidence type="ECO:0000256" key="2">
    <source>
        <dbReference type="ARBA" id="ARBA00022598"/>
    </source>
</evidence>
<dbReference type="InterPro" id="IPR045851">
    <property type="entry name" value="AMP-bd_C_sf"/>
</dbReference>
<keyword evidence="2 8" id="KW-0436">Ligase</keyword>
<dbReference type="Pfam" id="PF00501">
    <property type="entry name" value="AMP-binding"/>
    <property type="match status" value="1"/>
</dbReference>
<dbReference type="Proteomes" id="UP000503336">
    <property type="component" value="Chromosome"/>
</dbReference>
<dbReference type="RefSeq" id="WP_165096236.1">
    <property type="nucleotide sequence ID" value="NZ_CP049056.1"/>
</dbReference>
<dbReference type="InterPro" id="IPR000873">
    <property type="entry name" value="AMP-dep_synth/lig_dom"/>
</dbReference>
<name>A0A7L5BWW3_9RHOB</name>
<dbReference type="AlphaFoldDB" id="A0A7L5BWW3"/>
<dbReference type="EMBL" id="CP049056">
    <property type="protein sequence ID" value="QIE55027.1"/>
    <property type="molecule type" value="Genomic_DNA"/>
</dbReference>
<sequence>MNPAEWIMRAARVTPDAPALFRGEALVADYAGFARATAGVAAGLRGAHGLERGERVAIFMTNRTEYLEALYGVWHAGLVAVPINAKLHPKEAGFILRDSDAKLVLASEDVGTPLAALGLADIEIVMVGTPFDRLKAAAPMPAPASIGADDLIWLFYTSGTTGRPKGVMLSAGNLAAMAFGYLADVSPVERRDATLYAAPMSHGAGLYSLMFAIAGARHVCPESGGFEPTEIAGLAPKIGRVSMFAAPTMIHRLVAHMRKTGGTGEGIDTIVYGGGPMHLADIVDAVEVMGDRFVQIYGQGECPMAISVLPREIVSDRAHAEWRARAGSVGYAQAVSRIRIVGPDGRVLPTGEIGEIEVAGPAVMKGYWRNEKATRETLVDGWLRTGDMGALDESGMLALHDRSKDVIISGGANIYPREVEEALLHHSDVDEVAVVGRPHPDWGEEVVACVVTVEGRALDEAALDAHCRGMIARFKRPKAYLALPRLPKNNYGKVVKTELRALVADAGARSG</sequence>
<gene>
    <name evidence="8" type="ORF">G5B40_05905</name>
</gene>
<evidence type="ECO:0000256" key="1">
    <source>
        <dbReference type="ARBA" id="ARBA00006432"/>
    </source>
</evidence>
<comment type="similarity">
    <text evidence="1">Belongs to the ATP-dependent AMP-binding enzyme family.</text>
</comment>
<evidence type="ECO:0000256" key="4">
    <source>
        <dbReference type="ARBA" id="ARBA00066616"/>
    </source>
</evidence>
<comment type="catalytic activity">
    <reaction evidence="3">
        <text>3-(methylsulfanyl)propanoate + ATP + CoA = 3-(methylsulfanyl)propanoyl-CoA + AMP + diphosphate</text>
        <dbReference type="Rhea" id="RHEA:43052"/>
        <dbReference type="ChEBI" id="CHEBI:30616"/>
        <dbReference type="ChEBI" id="CHEBI:33019"/>
        <dbReference type="ChEBI" id="CHEBI:49016"/>
        <dbReference type="ChEBI" id="CHEBI:57287"/>
        <dbReference type="ChEBI" id="CHEBI:82815"/>
        <dbReference type="ChEBI" id="CHEBI:456215"/>
        <dbReference type="EC" id="6.2.1.44"/>
    </reaction>
    <physiologicalReaction direction="left-to-right" evidence="3">
        <dbReference type="Rhea" id="RHEA:43053"/>
    </physiologicalReaction>
</comment>
<evidence type="ECO:0000259" key="7">
    <source>
        <dbReference type="Pfam" id="PF13193"/>
    </source>
</evidence>
<dbReference type="PANTHER" id="PTHR43201">
    <property type="entry name" value="ACYL-COA SYNTHETASE"/>
    <property type="match status" value="1"/>
</dbReference>
<evidence type="ECO:0000256" key="3">
    <source>
        <dbReference type="ARBA" id="ARBA00051915"/>
    </source>
</evidence>
<dbReference type="GO" id="GO:0006631">
    <property type="term" value="P:fatty acid metabolic process"/>
    <property type="evidence" value="ECO:0007669"/>
    <property type="project" value="TreeGrafter"/>
</dbReference>
<dbReference type="KEGG" id="hdh:G5B40_05905"/>
<evidence type="ECO:0000313" key="9">
    <source>
        <dbReference type="Proteomes" id="UP000503336"/>
    </source>
</evidence>
<evidence type="ECO:0000259" key="6">
    <source>
        <dbReference type="Pfam" id="PF00501"/>
    </source>
</evidence>
<dbReference type="InterPro" id="IPR025110">
    <property type="entry name" value="AMP-bd_C"/>
</dbReference>
<dbReference type="EC" id="6.2.1.44" evidence="4"/>
<evidence type="ECO:0000313" key="8">
    <source>
        <dbReference type="EMBL" id="QIE55027.1"/>
    </source>
</evidence>
<feature type="domain" description="AMP-dependent synthetase/ligase" evidence="6">
    <location>
        <begin position="9"/>
        <end position="368"/>
    </location>
</feature>
<organism evidence="8 9">
    <name type="scientific">Pikeienuella piscinae</name>
    <dbReference type="NCBI Taxonomy" id="2748098"/>
    <lineage>
        <taxon>Bacteria</taxon>
        <taxon>Pseudomonadati</taxon>
        <taxon>Pseudomonadota</taxon>
        <taxon>Alphaproteobacteria</taxon>
        <taxon>Rhodobacterales</taxon>
        <taxon>Paracoccaceae</taxon>
        <taxon>Pikeienuella</taxon>
    </lineage>
</organism>
<dbReference type="SUPFAM" id="SSF56801">
    <property type="entry name" value="Acetyl-CoA synthetase-like"/>
    <property type="match status" value="1"/>
</dbReference>
<feature type="domain" description="AMP-binding enzyme C-terminal" evidence="7">
    <location>
        <begin position="418"/>
        <end position="493"/>
    </location>
</feature>
<dbReference type="FunFam" id="3.30.300.30:FF:000008">
    <property type="entry name" value="2,3-dihydroxybenzoate-AMP ligase"/>
    <property type="match status" value="1"/>
</dbReference>
<dbReference type="PROSITE" id="PS00455">
    <property type="entry name" value="AMP_BINDING"/>
    <property type="match status" value="1"/>
</dbReference>
<protein>
    <recommendedName>
        <fullName evidence="5">3-methylmercaptopropionyl-CoA ligase</fullName>
        <ecNumber evidence="4">6.2.1.44</ecNumber>
    </recommendedName>
</protein>
<dbReference type="PANTHER" id="PTHR43201:SF5">
    <property type="entry name" value="MEDIUM-CHAIN ACYL-COA LIGASE ACSF2, MITOCHONDRIAL"/>
    <property type="match status" value="1"/>
</dbReference>
<dbReference type="Pfam" id="PF13193">
    <property type="entry name" value="AMP-binding_C"/>
    <property type="match status" value="1"/>
</dbReference>
<dbReference type="InterPro" id="IPR042099">
    <property type="entry name" value="ANL_N_sf"/>
</dbReference>
<dbReference type="InterPro" id="IPR020845">
    <property type="entry name" value="AMP-binding_CS"/>
</dbReference>
<keyword evidence="9" id="KW-1185">Reference proteome</keyword>
<proteinExistence type="inferred from homology"/>
<reference evidence="8 9" key="1">
    <citation type="submission" date="2020-02" db="EMBL/GenBank/DDBJ databases">
        <title>complete genome sequence of Rhodobacteraceae bacterium.</title>
        <authorList>
            <person name="Park J."/>
            <person name="Kim Y.-S."/>
            <person name="Kim K.-H."/>
        </authorList>
    </citation>
    <scope>NUCLEOTIDE SEQUENCE [LARGE SCALE GENOMIC DNA]</scope>
    <source>
        <strain evidence="8 9">RR4-56</strain>
    </source>
</reference>
<dbReference type="Gene3D" id="3.30.300.30">
    <property type="match status" value="1"/>
</dbReference>